<dbReference type="InterPro" id="IPR008271">
    <property type="entry name" value="Ser/Thr_kinase_AS"/>
</dbReference>
<keyword evidence="6 13" id="KW-0812">Transmembrane</keyword>
<keyword evidence="5" id="KW-0808">Transferase</keyword>
<keyword evidence="9" id="KW-0067">ATP-binding</keyword>
<name>A0A7I7R0M6_9MYCO</name>
<evidence type="ECO:0000256" key="2">
    <source>
        <dbReference type="ARBA" id="ARBA00012513"/>
    </source>
</evidence>
<evidence type="ECO:0000256" key="1">
    <source>
        <dbReference type="ARBA" id="ARBA00004162"/>
    </source>
</evidence>
<dbReference type="EMBL" id="MVHZ01000006">
    <property type="protein sequence ID" value="ORB01696.1"/>
    <property type="molecule type" value="Genomic_DNA"/>
</dbReference>
<feature type="transmembrane region" description="Helical" evidence="13">
    <location>
        <begin position="647"/>
        <end position="668"/>
    </location>
</feature>
<dbReference type="CDD" id="cd14014">
    <property type="entry name" value="STKc_PknB_like"/>
    <property type="match status" value="1"/>
</dbReference>
<evidence type="ECO:0000256" key="12">
    <source>
        <dbReference type="SAM" id="MobiDB-lite"/>
    </source>
</evidence>
<evidence type="ECO:0000256" key="10">
    <source>
        <dbReference type="ARBA" id="ARBA00022989"/>
    </source>
</evidence>
<evidence type="ECO:0000256" key="5">
    <source>
        <dbReference type="ARBA" id="ARBA00022679"/>
    </source>
</evidence>
<sequence>MTTVFGRYELLDLLGRGGMGEIYRAHDTATDRIVAVKLLPAHLADNPAFQHRFRREARAVAALNDPHIVPIHNYGDIDGRLYVDMRLIEGRDLGKVIADSGGRLVPRRAVAIIEQIASALDTAHDAGLVHRDVKPSNILLTVRDFAYLIDFGIARSTDDTAMTGTGLAVGTLAYMAPERFSGNADHRADIYALSCVLYQALTGRQPYPSDSLERQIAAHLNVAPPKPSVHDVPVAFDAVIARGMAKDPDERHQTATALAREAAAALNAPVKAKAAPPKPVAPAPFVETPAVRIAPRSVRAARYVAGACVAAQFAMMGSYIYTSTSFAQSRVMLTATGQPPTTAQLAQAQKTISDRLADRGIADAQVVVDGSGLMAMVPKGDVAKLAGIGQRAMLYARPVINAVSVLTTLGAGSGTGAQDPGPGPDIITTSPGPENTGESATPGSSAGPAPTAPGSPAEPMFPDDQSQSWEARVAAEKRLRQSDNNVVQQLALQIQAQRCDREDILAGNDDPDLPLVTCSEDHRTAYLLAPAIFTGAQVTDAVGRRSWDVDGDYVKVLLSPAATATWASYAASHIGDQVAYTLDTQVLSTQEIRETNRDGDPKIAMGNSLPGDLSSLANTLKHQPLPTTFGIGAPEEAPIAFDRPSTALVTGTVAVSLMLLGALAYLLLRRQPD</sequence>
<evidence type="ECO:0000313" key="14">
    <source>
        <dbReference type="EMBL" id="ORB01696.1"/>
    </source>
</evidence>
<dbReference type="SMART" id="SM00220">
    <property type="entry name" value="S_TKc"/>
    <property type="match status" value="1"/>
</dbReference>
<dbReference type="GO" id="GO:0005886">
    <property type="term" value="C:plasma membrane"/>
    <property type="evidence" value="ECO:0007669"/>
    <property type="project" value="UniProtKB-SubCell"/>
</dbReference>
<dbReference type="Proteomes" id="UP000192320">
    <property type="component" value="Unassembled WGS sequence"/>
</dbReference>
<keyword evidence="3" id="KW-1003">Cell membrane</keyword>
<dbReference type="Gene3D" id="3.30.1360.200">
    <property type="match status" value="1"/>
</dbReference>
<evidence type="ECO:0000256" key="4">
    <source>
        <dbReference type="ARBA" id="ARBA00022527"/>
    </source>
</evidence>
<evidence type="ECO:0000256" key="8">
    <source>
        <dbReference type="ARBA" id="ARBA00022777"/>
    </source>
</evidence>
<keyword evidence="11 13" id="KW-0472">Membrane</keyword>
<dbReference type="PANTHER" id="PTHR43289:SF6">
    <property type="entry name" value="SERINE_THREONINE-PROTEIN KINASE NEKL-3"/>
    <property type="match status" value="1"/>
</dbReference>
<protein>
    <recommendedName>
        <fullName evidence="2">non-specific serine/threonine protein kinase</fullName>
        <ecNumber evidence="2">2.7.11.1</ecNumber>
    </recommendedName>
</protein>
<evidence type="ECO:0000256" key="7">
    <source>
        <dbReference type="ARBA" id="ARBA00022741"/>
    </source>
</evidence>
<keyword evidence="15" id="KW-1185">Reference proteome</keyword>
<keyword evidence="10 13" id="KW-1133">Transmembrane helix</keyword>
<dbReference type="Gene3D" id="3.30.200.20">
    <property type="entry name" value="Phosphorylase Kinase, domain 1"/>
    <property type="match status" value="1"/>
</dbReference>
<dbReference type="RefSeq" id="WP_264073290.1">
    <property type="nucleotide sequence ID" value="NZ_JACKRY010000214.1"/>
</dbReference>
<dbReference type="EC" id="2.7.11.1" evidence="2"/>
<dbReference type="Pfam" id="PF00069">
    <property type="entry name" value="Pkinase"/>
    <property type="match status" value="1"/>
</dbReference>
<dbReference type="InterPro" id="IPR000719">
    <property type="entry name" value="Prot_kinase_dom"/>
</dbReference>
<comment type="subcellular location">
    <subcellularLocation>
        <location evidence="1">Cell membrane</location>
        <topology evidence="1">Single-pass membrane protein</topology>
    </subcellularLocation>
</comment>
<dbReference type="SUPFAM" id="SSF56112">
    <property type="entry name" value="Protein kinase-like (PK-like)"/>
    <property type="match status" value="1"/>
</dbReference>
<proteinExistence type="predicted"/>
<evidence type="ECO:0000256" key="9">
    <source>
        <dbReference type="ARBA" id="ARBA00022840"/>
    </source>
</evidence>
<dbReference type="GO" id="GO:0005524">
    <property type="term" value="F:ATP binding"/>
    <property type="evidence" value="ECO:0007669"/>
    <property type="project" value="UniProtKB-UniRule"/>
</dbReference>
<keyword evidence="4" id="KW-0723">Serine/threonine-protein kinase</keyword>
<dbReference type="PROSITE" id="PS00108">
    <property type="entry name" value="PROTEIN_KINASE_ST"/>
    <property type="match status" value="1"/>
</dbReference>
<evidence type="ECO:0000256" key="3">
    <source>
        <dbReference type="ARBA" id="ARBA00022475"/>
    </source>
</evidence>
<reference evidence="14 15" key="1">
    <citation type="submission" date="2017-02" db="EMBL/GenBank/DDBJ databases">
        <title>The new phylogeny of genus Mycobacterium.</title>
        <authorList>
            <person name="Tortoli E."/>
            <person name="Trovato A."/>
            <person name="Cirillo D.M."/>
        </authorList>
    </citation>
    <scope>NUCLEOTIDE SEQUENCE [LARGE SCALE GENOMIC DNA]</scope>
    <source>
        <strain evidence="14 15">DSM 45633</strain>
    </source>
</reference>
<feature type="region of interest" description="Disordered" evidence="12">
    <location>
        <begin position="413"/>
        <end position="470"/>
    </location>
</feature>
<gene>
    <name evidence="14" type="ORF">BST33_08550</name>
</gene>
<dbReference type="PROSITE" id="PS00107">
    <property type="entry name" value="PROTEIN_KINASE_ATP"/>
    <property type="match status" value="1"/>
</dbReference>
<keyword evidence="7" id="KW-0547">Nucleotide-binding</keyword>
<feature type="compositionally biased region" description="Low complexity" evidence="12">
    <location>
        <begin position="436"/>
        <end position="458"/>
    </location>
</feature>
<dbReference type="PROSITE" id="PS50011">
    <property type="entry name" value="PROTEIN_KINASE_DOM"/>
    <property type="match status" value="1"/>
</dbReference>
<dbReference type="AlphaFoldDB" id="A0A7I7R0M6"/>
<dbReference type="GO" id="GO:0080090">
    <property type="term" value="P:regulation of primary metabolic process"/>
    <property type="evidence" value="ECO:0007669"/>
    <property type="project" value="UniProtKB-ARBA"/>
</dbReference>
<comment type="caution">
    <text evidence="14">The sequence shown here is derived from an EMBL/GenBank/DDBJ whole genome shotgun (WGS) entry which is preliminary data.</text>
</comment>
<organism evidence="14 15">
    <name type="scientific">Mycolicibacter minnesotensis</name>
    <dbReference type="NCBI Taxonomy" id="1118379"/>
    <lineage>
        <taxon>Bacteria</taxon>
        <taxon>Bacillati</taxon>
        <taxon>Actinomycetota</taxon>
        <taxon>Actinomycetes</taxon>
        <taxon>Mycobacteriales</taxon>
        <taxon>Mycobacteriaceae</taxon>
        <taxon>Mycolicibacter</taxon>
    </lineage>
</organism>
<dbReference type="Gene3D" id="1.10.510.10">
    <property type="entry name" value="Transferase(Phosphotransferase) domain 1"/>
    <property type="match status" value="1"/>
</dbReference>
<dbReference type="GO" id="GO:0004674">
    <property type="term" value="F:protein serine/threonine kinase activity"/>
    <property type="evidence" value="ECO:0007669"/>
    <property type="project" value="UniProtKB-KW"/>
</dbReference>
<keyword evidence="8" id="KW-0418">Kinase</keyword>
<dbReference type="FunFam" id="1.10.510.10:FF:000021">
    <property type="entry name" value="Serine/threonine protein kinase"/>
    <property type="match status" value="1"/>
</dbReference>
<dbReference type="InterPro" id="IPR011009">
    <property type="entry name" value="Kinase-like_dom_sf"/>
</dbReference>
<dbReference type="PANTHER" id="PTHR43289">
    <property type="entry name" value="MITOGEN-ACTIVATED PROTEIN KINASE KINASE KINASE 20-RELATED"/>
    <property type="match status" value="1"/>
</dbReference>
<evidence type="ECO:0000313" key="15">
    <source>
        <dbReference type="Proteomes" id="UP000192320"/>
    </source>
</evidence>
<evidence type="ECO:0000256" key="6">
    <source>
        <dbReference type="ARBA" id="ARBA00022692"/>
    </source>
</evidence>
<evidence type="ECO:0000256" key="11">
    <source>
        <dbReference type="ARBA" id="ARBA00023136"/>
    </source>
</evidence>
<dbReference type="InterPro" id="IPR054384">
    <property type="entry name" value="SecDF_P1_head"/>
</dbReference>
<dbReference type="Pfam" id="PF22599">
    <property type="entry name" value="SecDF_P1_head"/>
    <property type="match status" value="1"/>
</dbReference>
<evidence type="ECO:0000256" key="13">
    <source>
        <dbReference type="SAM" id="Phobius"/>
    </source>
</evidence>
<dbReference type="InterPro" id="IPR017441">
    <property type="entry name" value="Protein_kinase_ATP_BS"/>
</dbReference>
<accession>A0A7I7R0M6</accession>